<evidence type="ECO:0000256" key="2">
    <source>
        <dbReference type="SAM" id="Phobius"/>
    </source>
</evidence>
<feature type="transmembrane region" description="Helical" evidence="2">
    <location>
        <begin position="185"/>
        <end position="208"/>
    </location>
</feature>
<keyword evidence="2" id="KW-0812">Transmembrane</keyword>
<evidence type="ECO:0000313" key="3">
    <source>
        <dbReference type="EMBL" id="MDM8275533.1"/>
    </source>
</evidence>
<evidence type="ECO:0000313" key="4">
    <source>
        <dbReference type="Proteomes" id="UP001529421"/>
    </source>
</evidence>
<gene>
    <name evidence="3" type="ORF">QUW28_08535</name>
</gene>
<name>A0ABT7VAL6_9ACTN</name>
<feature type="transmembrane region" description="Helical" evidence="2">
    <location>
        <begin position="514"/>
        <end position="533"/>
    </location>
</feature>
<feature type="transmembrane region" description="Helical" evidence="2">
    <location>
        <begin position="264"/>
        <end position="291"/>
    </location>
</feature>
<keyword evidence="2" id="KW-1133">Transmembrane helix</keyword>
<proteinExistence type="predicted"/>
<protein>
    <recommendedName>
        <fullName evidence="5">Glycosyltransferase RgtA/B/C/D-like domain-containing protein</fullName>
    </recommendedName>
</protein>
<comment type="caution">
    <text evidence="3">The sequence shown here is derived from an EMBL/GenBank/DDBJ whole genome shotgun (WGS) entry which is preliminary data.</text>
</comment>
<evidence type="ECO:0008006" key="5">
    <source>
        <dbReference type="Google" id="ProtNLM"/>
    </source>
</evidence>
<sequence length="646" mass="71031">MPRAAKRDAHVELCAQSPFPPTMDGCSRDNPALIGAGPLLRFGRLATIGYIVLALTLVVFFSSFMWFRGQRDEVLALGPALLLAAAGVGILLSTLLVPATKGRVQKAPFYPFLILGSGLLLVLQLHVVKGALFYTDWDASVLVAAAVDGIGAHSDYFSQYPNQLFLLNVFRALARLFTDMSYERVYLVLVVGGCACITVATACMAIIARRLAGGRCGAVAFLLAALLVGLSPWMLVPYSDSYGTLCPALALLVYVLATKRTSRMFGVALCSVIGYFIKPTSIFILVAALIAEIVCALEKSGRRDNDVVCRAGQIAASLVAALAGTFLAVAVSFAAVSPFQARLDQTKSLSLSHYLMIGANYESNGRWTEDDYAFSTSYEDPGERSAANIAKWKERISKLGPIGVARLFLRKTLNNYLDGTFWWEGEGLFYREVVGDNQALKDFFNVGYEKNWIAGSSENQTPFFSIAQVVWFVTLLGCIGGIFRRRPTNAECVAYASIFALSMFLVVFECRARYLFLYAPYFTLLAALGWKAMGERMMKAGPRRGVPWHAPASGRHFAHRQDEPCRYAAKRINIKGARTYREARWATRSPHLLDCHPNLLRNARTPRSVPSNQSKWRHCVNCRRSQRPTPTPSIVLGDSRGVGELT</sequence>
<feature type="region of interest" description="Disordered" evidence="1">
    <location>
        <begin position="623"/>
        <end position="646"/>
    </location>
</feature>
<dbReference type="Proteomes" id="UP001529421">
    <property type="component" value="Unassembled WGS sequence"/>
</dbReference>
<feature type="transmembrane region" description="Helical" evidence="2">
    <location>
        <begin position="48"/>
        <end position="68"/>
    </location>
</feature>
<evidence type="ECO:0000256" key="1">
    <source>
        <dbReference type="SAM" id="MobiDB-lite"/>
    </source>
</evidence>
<feature type="transmembrane region" description="Helical" evidence="2">
    <location>
        <begin position="492"/>
        <end position="508"/>
    </location>
</feature>
<feature type="transmembrane region" description="Helical" evidence="2">
    <location>
        <begin position="311"/>
        <end position="336"/>
    </location>
</feature>
<reference evidence="4" key="1">
    <citation type="submission" date="2023-06" db="EMBL/GenBank/DDBJ databases">
        <title>Identification and characterization of horizontal gene transfer across gut microbiota members of farm animals based on homology search.</title>
        <authorList>
            <person name="Zeman M."/>
            <person name="Kubasova T."/>
            <person name="Jahodarova E."/>
            <person name="Nykrynova M."/>
            <person name="Rychlik I."/>
        </authorList>
    </citation>
    <scope>NUCLEOTIDE SEQUENCE [LARGE SCALE GENOMIC DNA]</scope>
    <source>
        <strain evidence="4">154_Feed</strain>
    </source>
</reference>
<accession>A0ABT7VAL6</accession>
<keyword evidence="4" id="KW-1185">Reference proteome</keyword>
<feature type="transmembrane region" description="Helical" evidence="2">
    <location>
        <begin position="215"/>
        <end position="235"/>
    </location>
</feature>
<keyword evidence="2" id="KW-0472">Membrane</keyword>
<feature type="transmembrane region" description="Helical" evidence="2">
    <location>
        <begin position="74"/>
        <end position="97"/>
    </location>
</feature>
<organism evidence="3 4">
    <name type="scientific">Enorma phocaeensis</name>
    <dbReference type="NCBI Taxonomy" id="1871019"/>
    <lineage>
        <taxon>Bacteria</taxon>
        <taxon>Bacillati</taxon>
        <taxon>Actinomycetota</taxon>
        <taxon>Coriobacteriia</taxon>
        <taxon>Coriobacteriales</taxon>
        <taxon>Coriobacteriaceae</taxon>
        <taxon>Enorma</taxon>
    </lineage>
</organism>
<feature type="transmembrane region" description="Helical" evidence="2">
    <location>
        <begin position="241"/>
        <end position="257"/>
    </location>
</feature>
<feature type="transmembrane region" description="Helical" evidence="2">
    <location>
        <begin position="109"/>
        <end position="128"/>
    </location>
</feature>
<reference evidence="3 4" key="2">
    <citation type="submission" date="2023-06" db="EMBL/GenBank/DDBJ databases">
        <authorList>
            <person name="Zeman M."/>
            <person name="Kubasova T."/>
            <person name="Jahodarova E."/>
            <person name="Nykrynova M."/>
            <person name="Rychlik I."/>
        </authorList>
    </citation>
    <scope>NUCLEOTIDE SEQUENCE [LARGE SCALE GENOMIC DNA]</scope>
    <source>
        <strain evidence="3 4">154_Feed</strain>
    </source>
</reference>
<dbReference type="EMBL" id="JAUDDZ010000013">
    <property type="protein sequence ID" value="MDM8275533.1"/>
    <property type="molecule type" value="Genomic_DNA"/>
</dbReference>